<dbReference type="SUPFAM" id="SSF52540">
    <property type="entry name" value="P-loop containing nucleoside triphosphate hydrolases"/>
    <property type="match status" value="1"/>
</dbReference>
<dbReference type="OrthoDB" id="434211at2759"/>
<sequence>MVKLFCAIAGVAGSAFEVNIDDAESVSALKDAIWEKIKEMFIHDDIFRSVVASLLQLSLAKKGAGWLPSAELRAIRKGDDVPGFERVSLVDTEDEAYSTYSIRDVLETNGMPPPQTRQIHVLVVVPKQGTSVPTVSQDGVFDHCSDPFFSQIPTVDQVGDWLNFSSLLPLTRRQKLYIRSSYRVIADQALLNPDGNMVKYAVVTGTPGIGKSVFVYYVMWRLIKDKKRVLFFSKKGPIYFDGSTMYQSQSLPNKFNRRFWSPELWCLVDSVDPTAMTELPVEDCSVLLASTPRRDCISEFKKLAPTPDVFYMPLWSKDELGTIALLYPFAAAAWQNRFECLGGVPRVVLQDIGTDPQTLLMSACSSCSLDDCITLVSIYSEINSKTKIAQTLIHIRSQEPYREYEVAYASELAMQVIARTKWRSDGAKVQNLLGSCDGNPLAQSLCGYVFEPHSMDLLEQGGTFVCRKLLSGADMRKRDTIKRKRGNPVNEDEEAIDIPPSSQPRQIAERVEVGQHANQLYVPRTSNYTAIDAWMPQFGGFQMTVGKTHDIKSGAADDLAKLGQNGNRLFFLLPPLYYKTFTKKTPQTIEQYAILVPYPEQV</sequence>
<keyword evidence="3" id="KW-0964">Secreted</keyword>
<dbReference type="AlphaFoldDB" id="A0A9W6TUI0"/>
<evidence type="ECO:0000313" key="6">
    <source>
        <dbReference type="Proteomes" id="UP001165083"/>
    </source>
</evidence>
<proteinExistence type="predicted"/>
<dbReference type="Proteomes" id="UP001165083">
    <property type="component" value="Unassembled WGS sequence"/>
</dbReference>
<reference evidence="5" key="1">
    <citation type="submission" date="2023-04" db="EMBL/GenBank/DDBJ databases">
        <title>Phytophthora lilii NBRC 32176.</title>
        <authorList>
            <person name="Ichikawa N."/>
            <person name="Sato H."/>
            <person name="Tonouchi N."/>
        </authorList>
    </citation>
    <scope>NUCLEOTIDE SEQUENCE</scope>
    <source>
        <strain evidence="5">NBRC 32176</strain>
    </source>
</reference>
<comment type="caution">
    <text evidence="5">The sequence shown here is derived from an EMBL/GenBank/DDBJ whole genome shotgun (WGS) entry which is preliminary data.</text>
</comment>
<dbReference type="EMBL" id="BSXW01000348">
    <property type="protein sequence ID" value="GMF19542.1"/>
    <property type="molecule type" value="Genomic_DNA"/>
</dbReference>
<organism evidence="5 6">
    <name type="scientific">Phytophthora lilii</name>
    <dbReference type="NCBI Taxonomy" id="2077276"/>
    <lineage>
        <taxon>Eukaryota</taxon>
        <taxon>Sar</taxon>
        <taxon>Stramenopiles</taxon>
        <taxon>Oomycota</taxon>
        <taxon>Peronosporomycetes</taxon>
        <taxon>Peronosporales</taxon>
        <taxon>Peronosporaceae</taxon>
        <taxon>Phytophthora</taxon>
    </lineage>
</organism>
<evidence type="ECO:0000256" key="3">
    <source>
        <dbReference type="ARBA" id="ARBA00022525"/>
    </source>
</evidence>
<dbReference type="GO" id="GO:0005576">
    <property type="term" value="C:extracellular region"/>
    <property type="evidence" value="ECO:0007669"/>
    <property type="project" value="UniProtKB-SubCell"/>
</dbReference>
<name>A0A9W6TUI0_9STRA</name>
<comment type="subcellular location">
    <subcellularLocation>
        <location evidence="1">Host cell</location>
    </subcellularLocation>
    <subcellularLocation>
        <location evidence="2">Secreted</location>
    </subcellularLocation>
</comment>
<dbReference type="InterPro" id="IPR027417">
    <property type="entry name" value="P-loop_NTPase"/>
</dbReference>
<dbReference type="InterPro" id="IPR052980">
    <property type="entry name" value="Crinkler_effector"/>
</dbReference>
<evidence type="ECO:0000256" key="2">
    <source>
        <dbReference type="ARBA" id="ARBA00004613"/>
    </source>
</evidence>
<keyword evidence="6" id="KW-1185">Reference proteome</keyword>
<dbReference type="PANTHER" id="PTHR33129:SF3">
    <property type="entry name" value="HOT SPOT (RHS) PROTEIN, PUTATIVE-RELATED"/>
    <property type="match status" value="1"/>
</dbReference>
<dbReference type="GO" id="GO:0043657">
    <property type="term" value="C:host cell"/>
    <property type="evidence" value="ECO:0007669"/>
    <property type="project" value="UniProtKB-SubCell"/>
</dbReference>
<dbReference type="PANTHER" id="PTHR33129">
    <property type="entry name" value="PROTEIN KINASE DOMAIN-CONTAINING PROTEIN-RELATED"/>
    <property type="match status" value="1"/>
</dbReference>
<accession>A0A9W6TUI0</accession>
<gene>
    <name evidence="5" type="ORF">Plil01_000748200</name>
</gene>
<evidence type="ECO:0000256" key="1">
    <source>
        <dbReference type="ARBA" id="ARBA00004340"/>
    </source>
</evidence>
<feature type="domain" description="Crinkler effector protein N-terminal" evidence="4">
    <location>
        <begin position="2"/>
        <end position="124"/>
    </location>
</feature>
<protein>
    <submittedName>
        <fullName evidence="5">Unnamed protein product</fullName>
    </submittedName>
</protein>
<evidence type="ECO:0000313" key="5">
    <source>
        <dbReference type="EMBL" id="GMF19542.1"/>
    </source>
</evidence>
<dbReference type="Pfam" id="PF20147">
    <property type="entry name" value="Crinkler"/>
    <property type="match status" value="1"/>
</dbReference>
<evidence type="ECO:0000259" key="4">
    <source>
        <dbReference type="Pfam" id="PF20147"/>
    </source>
</evidence>
<dbReference type="InterPro" id="IPR045379">
    <property type="entry name" value="Crinkler_N"/>
</dbReference>